<evidence type="ECO:0000313" key="3">
    <source>
        <dbReference type="EMBL" id="QQO10875.1"/>
    </source>
</evidence>
<reference evidence="3" key="1">
    <citation type="submission" date="2021-01" db="EMBL/GenBank/DDBJ databases">
        <title>Description of Breznakiella homolactica.</title>
        <authorList>
            <person name="Song Y."/>
            <person name="Brune A."/>
        </authorList>
    </citation>
    <scope>NUCLEOTIDE SEQUENCE</scope>
    <source>
        <strain evidence="3">RmG30</strain>
    </source>
</reference>
<gene>
    <name evidence="3" type="ORF">JFL75_08150</name>
</gene>
<sequence>MKTTGKKKLSKGAKIILSIIGVVVVGALAFGINYYITFLNYEKDVAAIQVQDVDLNTIADGEYFGDCNVDLVRARVRVVVENHVITELELVEHYNDRGAAADALPARILEEQRVNVDAVSGATASSNVIREAVYNALTGERTIRKD</sequence>
<protein>
    <submittedName>
        <fullName evidence="3">FMN-binding protein</fullName>
    </submittedName>
</protein>
<dbReference type="GO" id="GO:0010181">
    <property type="term" value="F:FMN binding"/>
    <property type="evidence" value="ECO:0007669"/>
    <property type="project" value="InterPro"/>
</dbReference>
<accession>A0A7T7XQY4</accession>
<feature type="transmembrane region" description="Helical" evidence="1">
    <location>
        <begin position="12"/>
        <end position="36"/>
    </location>
</feature>
<dbReference type="InterPro" id="IPR007329">
    <property type="entry name" value="FMN-bd"/>
</dbReference>
<dbReference type="Gene3D" id="3.90.1010.20">
    <property type="match status" value="1"/>
</dbReference>
<dbReference type="GO" id="GO:0016020">
    <property type="term" value="C:membrane"/>
    <property type="evidence" value="ECO:0007669"/>
    <property type="project" value="InterPro"/>
</dbReference>
<proteinExistence type="predicted"/>
<evidence type="ECO:0000313" key="4">
    <source>
        <dbReference type="Proteomes" id="UP000595917"/>
    </source>
</evidence>
<dbReference type="KEGG" id="bhc:JFL75_08150"/>
<keyword evidence="1" id="KW-0472">Membrane</keyword>
<keyword evidence="4" id="KW-1185">Reference proteome</keyword>
<dbReference type="EMBL" id="CP067089">
    <property type="protein sequence ID" value="QQO10875.1"/>
    <property type="molecule type" value="Genomic_DNA"/>
</dbReference>
<dbReference type="Pfam" id="PF04205">
    <property type="entry name" value="FMN_bind"/>
    <property type="match status" value="1"/>
</dbReference>
<name>A0A7T7XQY4_9SPIR</name>
<dbReference type="Proteomes" id="UP000595917">
    <property type="component" value="Chromosome"/>
</dbReference>
<dbReference type="SMART" id="SM00900">
    <property type="entry name" value="FMN_bind"/>
    <property type="match status" value="1"/>
</dbReference>
<evidence type="ECO:0000259" key="2">
    <source>
        <dbReference type="SMART" id="SM00900"/>
    </source>
</evidence>
<keyword evidence="1" id="KW-0812">Transmembrane</keyword>
<feature type="domain" description="FMN-binding" evidence="2">
    <location>
        <begin position="73"/>
        <end position="140"/>
    </location>
</feature>
<evidence type="ECO:0000256" key="1">
    <source>
        <dbReference type="SAM" id="Phobius"/>
    </source>
</evidence>
<dbReference type="AlphaFoldDB" id="A0A7T7XQY4"/>
<organism evidence="3 4">
    <name type="scientific">Breznakiella homolactica</name>
    <dbReference type="NCBI Taxonomy" id="2798577"/>
    <lineage>
        <taxon>Bacteria</taxon>
        <taxon>Pseudomonadati</taxon>
        <taxon>Spirochaetota</taxon>
        <taxon>Spirochaetia</taxon>
        <taxon>Spirochaetales</taxon>
        <taxon>Breznakiellaceae</taxon>
        <taxon>Breznakiella</taxon>
    </lineage>
</organism>
<dbReference type="RefSeq" id="WP_215628180.1">
    <property type="nucleotide sequence ID" value="NZ_CP067089.2"/>
</dbReference>
<keyword evidence="1" id="KW-1133">Transmembrane helix</keyword>